<dbReference type="Pfam" id="PF18911">
    <property type="entry name" value="PKD_4"/>
    <property type="match status" value="1"/>
</dbReference>
<dbReference type="PROSITE" id="PS51766">
    <property type="entry name" value="DOCKERIN"/>
    <property type="match status" value="1"/>
</dbReference>
<dbReference type="FunFam" id="2.60.40.10:FF:000270">
    <property type="entry name" value="Cell surface protein"/>
    <property type="match status" value="1"/>
</dbReference>
<reference evidence="3 4" key="1">
    <citation type="journal article" date="2015" name="Int. J. Syst. Evol. Microbiol.">
        <title>Methanoculleus taiwanensis sp. nov., a methanogen isolated from deep marine sediment at the deformation front area near Taiwan.</title>
        <authorList>
            <person name="Weng C.Y."/>
            <person name="Chen S.C."/>
            <person name="Lai M.C."/>
            <person name="Wu S.Y."/>
            <person name="Lin S."/>
            <person name="Yang T.F."/>
            <person name="Chen P.C."/>
        </authorList>
    </citation>
    <scope>NUCLEOTIDE SEQUENCE [LARGE SCALE GENOMIC DNA]</scope>
    <source>
        <strain evidence="3 4">CYW4</strain>
    </source>
</reference>
<name>A0A498H1S7_9EURY</name>
<evidence type="ECO:0000313" key="3">
    <source>
        <dbReference type="EMBL" id="RXE56792.1"/>
    </source>
</evidence>
<protein>
    <recommendedName>
        <fullName evidence="5">PKD domain-containing protein</fullName>
    </recommendedName>
</protein>
<evidence type="ECO:0000259" key="1">
    <source>
        <dbReference type="PROSITE" id="PS50093"/>
    </source>
</evidence>
<gene>
    <name evidence="3" type="ORF">ABH15_01100</name>
</gene>
<dbReference type="Proteomes" id="UP000290932">
    <property type="component" value="Unassembled WGS sequence"/>
</dbReference>
<dbReference type="SMART" id="SM00089">
    <property type="entry name" value="PKD"/>
    <property type="match status" value="1"/>
</dbReference>
<dbReference type="AlphaFoldDB" id="A0A498H1S7"/>
<evidence type="ECO:0000259" key="2">
    <source>
        <dbReference type="PROSITE" id="PS51766"/>
    </source>
</evidence>
<dbReference type="PROSITE" id="PS50093">
    <property type="entry name" value="PKD"/>
    <property type="match status" value="1"/>
</dbReference>
<feature type="domain" description="Dockerin" evidence="2">
    <location>
        <begin position="395"/>
        <end position="459"/>
    </location>
</feature>
<keyword evidence="4" id="KW-1185">Reference proteome</keyword>
<proteinExistence type="predicted"/>
<dbReference type="CDD" id="cd14256">
    <property type="entry name" value="Dockerin_I"/>
    <property type="match status" value="1"/>
</dbReference>
<dbReference type="Gene3D" id="1.10.1330.10">
    <property type="entry name" value="Dockerin domain"/>
    <property type="match status" value="1"/>
</dbReference>
<dbReference type="InterPro" id="IPR036439">
    <property type="entry name" value="Dockerin_dom_sf"/>
</dbReference>
<evidence type="ECO:0008006" key="5">
    <source>
        <dbReference type="Google" id="ProtNLM"/>
    </source>
</evidence>
<dbReference type="InterPro" id="IPR022409">
    <property type="entry name" value="PKD/Chitinase_dom"/>
</dbReference>
<dbReference type="InterPro" id="IPR000601">
    <property type="entry name" value="PKD_dom"/>
</dbReference>
<dbReference type="CDD" id="cd00146">
    <property type="entry name" value="PKD"/>
    <property type="match status" value="1"/>
</dbReference>
<dbReference type="SUPFAM" id="SSF49299">
    <property type="entry name" value="PKD domain"/>
    <property type="match status" value="1"/>
</dbReference>
<dbReference type="EMBL" id="LHQS01000001">
    <property type="protein sequence ID" value="RXE56792.1"/>
    <property type="molecule type" value="Genomic_DNA"/>
</dbReference>
<accession>A0A498H1S7</accession>
<dbReference type="GO" id="GO:0000272">
    <property type="term" value="P:polysaccharide catabolic process"/>
    <property type="evidence" value="ECO:0007669"/>
    <property type="project" value="InterPro"/>
</dbReference>
<dbReference type="SUPFAM" id="SSF63446">
    <property type="entry name" value="Type I dockerin domain"/>
    <property type="match status" value="1"/>
</dbReference>
<feature type="domain" description="PKD" evidence="1">
    <location>
        <begin position="207"/>
        <end position="286"/>
    </location>
</feature>
<comment type="caution">
    <text evidence="3">The sequence shown here is derived from an EMBL/GenBank/DDBJ whole genome shotgun (WGS) entry which is preliminary data.</text>
</comment>
<dbReference type="InterPro" id="IPR013783">
    <property type="entry name" value="Ig-like_fold"/>
</dbReference>
<dbReference type="InterPro" id="IPR035986">
    <property type="entry name" value="PKD_dom_sf"/>
</dbReference>
<sequence length="464" mass="46997">MGFITQGVLAVDPTTMTPASDAPAVTIGPCQIEEGDSVTVSVYNLTDGSRFSIRIASAIDLDGQQDFFLKATNLRIPFSLDSSRIHIRAEPVTQAGIKATFGWFPISMAVLADGGIAELTQGIGNIASGTTVSSVKVFGTAEADAATADLLLEIGGITSSVDVASLTFGLEGVTNGSVLVEVSVDDLDLARQEITIGAGSSQDSPLPAAAFIASPVSGAAPLAVAFTDTSTGSPTSWTWDLGDGAVSTEQHPAHIYTVPGTYSVTLTTGNAAGTDTVTRTDLITVTSPLAVSFPTASPGLIAVDTDGAPAWGESSRLGVTVTGGSGIETVTVNLSAIGGPVSMPMMQAEDGHWTVQIAATAASPHENGTYRSVGLGVTVMEKSGAVNSSVAVPLTVVRNGDLSGDGRVTLYDATCLARSLLGVSGYAFGASPAAEVTGDGVLTLADAMYLAKHTLGIPGFETLH</sequence>
<evidence type="ECO:0000313" key="4">
    <source>
        <dbReference type="Proteomes" id="UP000290932"/>
    </source>
</evidence>
<dbReference type="InterPro" id="IPR016134">
    <property type="entry name" value="Dockerin_dom"/>
</dbReference>
<dbReference type="Gene3D" id="2.60.40.10">
    <property type="entry name" value="Immunoglobulins"/>
    <property type="match status" value="1"/>
</dbReference>
<organism evidence="3 4">
    <name type="scientific">Methanoculleus taiwanensis</name>
    <dbReference type="NCBI Taxonomy" id="1550565"/>
    <lineage>
        <taxon>Archaea</taxon>
        <taxon>Methanobacteriati</taxon>
        <taxon>Methanobacteriota</taxon>
        <taxon>Stenosarchaea group</taxon>
        <taxon>Methanomicrobia</taxon>
        <taxon>Methanomicrobiales</taxon>
        <taxon>Methanomicrobiaceae</taxon>
        <taxon>Methanoculleus</taxon>
    </lineage>
</organism>